<evidence type="ECO:0000313" key="3">
    <source>
        <dbReference type="Proteomes" id="UP000199334"/>
    </source>
</evidence>
<dbReference type="EMBL" id="FNIG01000005">
    <property type="protein sequence ID" value="SDN48367.1"/>
    <property type="molecule type" value="Genomic_DNA"/>
</dbReference>
<comment type="similarity">
    <text evidence="1">Belongs to the ROK (NagC/XylR) family.</text>
</comment>
<dbReference type="RefSeq" id="WP_093856787.1">
    <property type="nucleotide sequence ID" value="NZ_BJVZ01000008.1"/>
</dbReference>
<reference evidence="2 3" key="1">
    <citation type="submission" date="2016-10" db="EMBL/GenBank/DDBJ databases">
        <authorList>
            <person name="de Groot N.N."/>
        </authorList>
    </citation>
    <scope>NUCLEOTIDE SEQUENCE [LARGE SCALE GENOMIC DNA]</scope>
    <source>
        <strain evidence="2 3">CGMCC 1.3442</strain>
    </source>
</reference>
<keyword evidence="2" id="KW-0808">Transferase</keyword>
<dbReference type="OrthoDB" id="9795247at2"/>
<gene>
    <name evidence="2" type="ORF">SAMN05216498_2363</name>
</gene>
<evidence type="ECO:0000256" key="1">
    <source>
        <dbReference type="ARBA" id="ARBA00006479"/>
    </source>
</evidence>
<keyword evidence="2" id="KW-0418">Kinase</keyword>
<dbReference type="InterPro" id="IPR043129">
    <property type="entry name" value="ATPase_NBD"/>
</dbReference>
<dbReference type="InterPro" id="IPR000600">
    <property type="entry name" value="ROK"/>
</dbReference>
<dbReference type="GO" id="GO:0016301">
    <property type="term" value="F:kinase activity"/>
    <property type="evidence" value="ECO:0007669"/>
    <property type="project" value="UniProtKB-KW"/>
</dbReference>
<keyword evidence="3" id="KW-1185">Reference proteome</keyword>
<accession>A0A1H0BRZ1</accession>
<evidence type="ECO:0000313" key="2">
    <source>
        <dbReference type="EMBL" id="SDN48367.1"/>
    </source>
</evidence>
<dbReference type="PANTHER" id="PTHR18964:SF149">
    <property type="entry name" value="BIFUNCTIONAL UDP-N-ACETYLGLUCOSAMINE 2-EPIMERASE_N-ACETYLMANNOSAMINE KINASE"/>
    <property type="match status" value="1"/>
</dbReference>
<dbReference type="PANTHER" id="PTHR18964">
    <property type="entry name" value="ROK (REPRESSOR, ORF, KINASE) FAMILY"/>
    <property type="match status" value="1"/>
</dbReference>
<dbReference type="CDD" id="cd24068">
    <property type="entry name" value="ASKHA_NBD_ROK_FnNanK-like"/>
    <property type="match status" value="1"/>
</dbReference>
<sequence length="300" mass="32876">MYTIGIDIGGTKILGTIINTSGQVVDVAESLTRVQDGKEVVMGRVIQLIDRLSQNYEIAAIGVGSAGRINMTSGEVYYATPNLPDWTGVNLVEEIKKRFHLPIFADNDVNTAAYSEYCYGNGRHFPSFVFISLGTGVAASFCQNGQIQRGAHWSAGEVGHMILFPNGKQCNCGQRGCFEQYCSGTALVRAYNERVHSNPITNAQAFFVLVNQNNTTAIQVLDQFIDDLSIGLINLSHTFDPHAYIFGGGLIQTKDYWWDSLVTRFQERSNDAIQHIELMPAALNNRAGAIGAAKLAMDQL</sequence>
<dbReference type="AlphaFoldDB" id="A0A1H0BRZ1"/>
<dbReference type="Pfam" id="PF00480">
    <property type="entry name" value="ROK"/>
    <property type="match status" value="1"/>
</dbReference>
<dbReference type="STRING" id="237069.SAMN05216498_2363"/>
<proteinExistence type="inferred from homology"/>
<name>A0A1H0BRZ1_9BACI</name>
<dbReference type="SUPFAM" id="SSF53067">
    <property type="entry name" value="Actin-like ATPase domain"/>
    <property type="match status" value="1"/>
</dbReference>
<organism evidence="2 3">
    <name type="scientific">Tenuibacillus multivorans</name>
    <dbReference type="NCBI Taxonomy" id="237069"/>
    <lineage>
        <taxon>Bacteria</taxon>
        <taxon>Bacillati</taxon>
        <taxon>Bacillota</taxon>
        <taxon>Bacilli</taxon>
        <taxon>Bacillales</taxon>
        <taxon>Bacillaceae</taxon>
        <taxon>Tenuibacillus</taxon>
    </lineage>
</organism>
<dbReference type="Proteomes" id="UP000199334">
    <property type="component" value="Unassembled WGS sequence"/>
</dbReference>
<dbReference type="Gene3D" id="3.30.420.40">
    <property type="match status" value="2"/>
</dbReference>
<protein>
    <submittedName>
        <fullName evidence="2">Glucokinase</fullName>
    </submittedName>
</protein>